<reference evidence="1 2" key="2">
    <citation type="submission" date="2019-01" db="EMBL/GenBank/DDBJ databases">
        <title>The decoding of complex shrimp genome reveals the adaptation for benthos swimmer, frequently molting mechanism and breeding impact on genome.</title>
        <authorList>
            <person name="Sun Y."/>
            <person name="Gao Y."/>
            <person name="Yu Y."/>
        </authorList>
    </citation>
    <scope>NUCLEOTIDE SEQUENCE [LARGE SCALE GENOMIC DNA]</scope>
    <source>
        <tissue evidence="1">Muscle</tissue>
    </source>
</reference>
<comment type="caution">
    <text evidence="1">The sequence shown here is derived from an EMBL/GenBank/DDBJ whole genome shotgun (WGS) entry which is preliminary data.</text>
</comment>
<dbReference type="EMBL" id="QCYY01004567">
    <property type="protein sequence ID" value="ROT60775.1"/>
    <property type="molecule type" value="Genomic_DNA"/>
</dbReference>
<proteinExistence type="predicted"/>
<organism evidence="1 2">
    <name type="scientific">Penaeus vannamei</name>
    <name type="common">Whiteleg shrimp</name>
    <name type="synonym">Litopenaeus vannamei</name>
    <dbReference type="NCBI Taxonomy" id="6689"/>
    <lineage>
        <taxon>Eukaryota</taxon>
        <taxon>Metazoa</taxon>
        <taxon>Ecdysozoa</taxon>
        <taxon>Arthropoda</taxon>
        <taxon>Crustacea</taxon>
        <taxon>Multicrustacea</taxon>
        <taxon>Malacostraca</taxon>
        <taxon>Eumalacostraca</taxon>
        <taxon>Eucarida</taxon>
        <taxon>Decapoda</taxon>
        <taxon>Dendrobranchiata</taxon>
        <taxon>Penaeoidea</taxon>
        <taxon>Penaeidae</taxon>
        <taxon>Penaeus</taxon>
    </lineage>
</organism>
<dbReference type="AlphaFoldDB" id="A0A3R7NKH7"/>
<accession>A0A3R7NKH7</accession>
<reference evidence="1 2" key="1">
    <citation type="submission" date="2018-04" db="EMBL/GenBank/DDBJ databases">
        <authorList>
            <person name="Zhang X."/>
            <person name="Yuan J."/>
            <person name="Li F."/>
            <person name="Xiang J."/>
        </authorList>
    </citation>
    <scope>NUCLEOTIDE SEQUENCE [LARGE SCALE GENOMIC DNA]</scope>
    <source>
        <tissue evidence="1">Muscle</tissue>
    </source>
</reference>
<name>A0A3R7NKH7_PENVA</name>
<keyword evidence="2" id="KW-1185">Reference proteome</keyword>
<protein>
    <submittedName>
        <fullName evidence="1">Uncharacterized protein</fullName>
    </submittedName>
</protein>
<evidence type="ECO:0000313" key="2">
    <source>
        <dbReference type="Proteomes" id="UP000283509"/>
    </source>
</evidence>
<dbReference type="Proteomes" id="UP000283509">
    <property type="component" value="Unassembled WGS sequence"/>
</dbReference>
<evidence type="ECO:0000313" key="1">
    <source>
        <dbReference type="EMBL" id="ROT60775.1"/>
    </source>
</evidence>
<sequence>MTQAGINRSSIGTGVLLAKTALAKCGHGPVRIVDRHGKEITVNSFSKTQQRRMKVNAKYARECLHELGTALTQWMYQPHRDSNTDALATFSNAKIVSLLHDLAHTERKLIADIGEGGQNVPIYESAKNSLYDTLLYTINNTERSLGNLNIDSASLGEGGSVDGSDKMRRRRDDEHIIASLPHDVATVLNLRGFLKLDKTFRFPLDEHRKSNLTALSKYLTNISNMLLQGSINLHLGGIDETSNFTAEPQRMRALNNLSQKNIASYIKNIDNVNRAWGNERNAGVAFSTLLTGSRESSSLTDRPVYIMVETSPFNLHGPGDLPQDMCGKDDGATTRAVSYLAKHFNNAAVAVGYRVDSDGGNGDCCDLQVRHCWKMPTSHFSRKALPLFDRIVTDNEDTLTYGTVNVGLGRTLNECEDRIFARPSKSLSEFCQQQKVNLNDKSIGPIHRMLPGQTIVDCVDSEPTFIKLNREEEGGVGGGAAPS</sequence>
<gene>
    <name evidence="1" type="ORF">C7M84_021639</name>
</gene>